<dbReference type="Gene3D" id="2.170.130.10">
    <property type="entry name" value="TonB-dependent receptor, plug domain"/>
    <property type="match status" value="1"/>
</dbReference>
<dbReference type="CDD" id="cd01347">
    <property type="entry name" value="ligand_gated_channel"/>
    <property type="match status" value="1"/>
</dbReference>
<dbReference type="PANTHER" id="PTHR30069">
    <property type="entry name" value="TONB-DEPENDENT OUTER MEMBRANE RECEPTOR"/>
    <property type="match status" value="1"/>
</dbReference>
<dbReference type="InterPro" id="IPR012910">
    <property type="entry name" value="Plug_dom"/>
</dbReference>
<dbReference type="GO" id="GO:0044718">
    <property type="term" value="P:siderophore transmembrane transport"/>
    <property type="evidence" value="ECO:0007669"/>
    <property type="project" value="TreeGrafter"/>
</dbReference>
<dbReference type="PANTHER" id="PTHR30069:SF42">
    <property type="entry name" value="FERRIC AEROBACTIN RECEPTOR"/>
    <property type="match status" value="1"/>
</dbReference>
<accession>A0A0E2ZLM4</accession>
<feature type="signal peptide" evidence="10">
    <location>
        <begin position="1"/>
        <end position="32"/>
    </location>
</feature>
<evidence type="ECO:0000256" key="8">
    <source>
        <dbReference type="PROSITE-ProRule" id="PRU01360"/>
    </source>
</evidence>
<dbReference type="Proteomes" id="UP000028839">
    <property type="component" value="Unassembled WGS sequence"/>
</dbReference>
<evidence type="ECO:0000256" key="9">
    <source>
        <dbReference type="RuleBase" id="RU003357"/>
    </source>
</evidence>
<evidence type="ECO:0000256" key="3">
    <source>
        <dbReference type="ARBA" id="ARBA00022452"/>
    </source>
</evidence>
<keyword evidence="2 8" id="KW-0813">Transport</keyword>
<dbReference type="InterPro" id="IPR036942">
    <property type="entry name" value="Beta-barrel_TonB_sf"/>
</dbReference>
<evidence type="ECO:0000256" key="6">
    <source>
        <dbReference type="ARBA" id="ARBA00023136"/>
    </source>
</evidence>
<comment type="similarity">
    <text evidence="8 9">Belongs to the TonB-dependent receptor family.</text>
</comment>
<keyword evidence="4 8" id="KW-0812">Transmembrane</keyword>
<evidence type="ECO:0000256" key="2">
    <source>
        <dbReference type="ARBA" id="ARBA00022448"/>
    </source>
</evidence>
<evidence type="ECO:0000256" key="5">
    <source>
        <dbReference type="ARBA" id="ARBA00023077"/>
    </source>
</evidence>
<dbReference type="PROSITE" id="PS52016">
    <property type="entry name" value="TONB_DEPENDENT_REC_3"/>
    <property type="match status" value="1"/>
</dbReference>
<dbReference type="InterPro" id="IPR039426">
    <property type="entry name" value="TonB-dep_rcpt-like"/>
</dbReference>
<evidence type="ECO:0000313" key="13">
    <source>
        <dbReference type="EMBL" id="KFI19217.1"/>
    </source>
</evidence>
<evidence type="ECO:0000256" key="7">
    <source>
        <dbReference type="ARBA" id="ARBA00023237"/>
    </source>
</evidence>
<evidence type="ECO:0000256" key="1">
    <source>
        <dbReference type="ARBA" id="ARBA00004571"/>
    </source>
</evidence>
<dbReference type="InterPro" id="IPR037066">
    <property type="entry name" value="Plug_dom_sf"/>
</dbReference>
<name>A0A0E2ZLM4_9GAMM</name>
<keyword evidence="5 9" id="KW-0798">TonB box</keyword>
<dbReference type="HOGENOM" id="CLU_015930_1_0_6"/>
<reference evidence="13 14" key="1">
    <citation type="submission" date="2014-07" db="EMBL/GenBank/DDBJ databases">
        <title>Comparative analysis of Nitrosococcus oceani genome inventories of strains from Pacific and Atlantic gyres.</title>
        <authorList>
            <person name="Lim C.K."/>
            <person name="Wang L."/>
            <person name="Sayavedra-Soto L.A."/>
            <person name="Klotz M.G."/>
        </authorList>
    </citation>
    <scope>NUCLEOTIDE SEQUENCE [LARGE SCALE GENOMIC DNA]</scope>
    <source>
        <strain evidence="13 14">C-27</strain>
    </source>
</reference>
<evidence type="ECO:0000256" key="10">
    <source>
        <dbReference type="SAM" id="SignalP"/>
    </source>
</evidence>
<gene>
    <name evidence="13" type="ORF">IB75_09670</name>
</gene>
<feature type="domain" description="TonB-dependent receptor plug" evidence="12">
    <location>
        <begin position="58"/>
        <end position="160"/>
    </location>
</feature>
<dbReference type="Pfam" id="PF00593">
    <property type="entry name" value="TonB_dep_Rec_b-barrel"/>
    <property type="match status" value="1"/>
</dbReference>
<dbReference type="EMBL" id="JPGN01000060">
    <property type="protein sequence ID" value="KFI19217.1"/>
    <property type="molecule type" value="Genomic_DNA"/>
</dbReference>
<evidence type="ECO:0000259" key="11">
    <source>
        <dbReference type="Pfam" id="PF00593"/>
    </source>
</evidence>
<keyword evidence="3 8" id="KW-1134">Transmembrane beta strand</keyword>
<feature type="chain" id="PRO_5002408594" evidence="10">
    <location>
        <begin position="33"/>
        <end position="697"/>
    </location>
</feature>
<dbReference type="SUPFAM" id="SSF56935">
    <property type="entry name" value="Porins"/>
    <property type="match status" value="1"/>
</dbReference>
<dbReference type="InterPro" id="IPR000531">
    <property type="entry name" value="Beta-barrel_TonB"/>
</dbReference>
<dbReference type="GO" id="GO:0009279">
    <property type="term" value="C:cell outer membrane"/>
    <property type="evidence" value="ECO:0007669"/>
    <property type="project" value="UniProtKB-SubCell"/>
</dbReference>
<feature type="domain" description="TonB-dependent receptor-like beta-barrel" evidence="11">
    <location>
        <begin position="256"/>
        <end position="662"/>
    </location>
</feature>
<organism evidence="13 14">
    <name type="scientific">Nitrosococcus oceani C-27</name>
    <dbReference type="NCBI Taxonomy" id="314279"/>
    <lineage>
        <taxon>Bacteria</taxon>
        <taxon>Pseudomonadati</taxon>
        <taxon>Pseudomonadota</taxon>
        <taxon>Gammaproteobacteria</taxon>
        <taxon>Chromatiales</taxon>
        <taxon>Chromatiaceae</taxon>
        <taxon>Nitrosococcus</taxon>
    </lineage>
</organism>
<evidence type="ECO:0000256" key="4">
    <source>
        <dbReference type="ARBA" id="ARBA00022692"/>
    </source>
</evidence>
<evidence type="ECO:0000259" key="12">
    <source>
        <dbReference type="Pfam" id="PF07715"/>
    </source>
</evidence>
<sequence>MPKIFHSNNKRRILPIVNFLLVGGILPGSALAQNAPEDESVGLEQMVVTATRTETPISQLTRSVTVVTNQEIQQQAGLARNLGDVLAKTVPGLGPSSEALSSFSQTLRGRDFLVLIDGIPQSTPLRSSSRDLNTIDVDAIERIEVIRGGTAAYGFGAAGGLINIITKKPAKEALAGYSQASVRVSTEHLDDSAAWQTTQRVSGTKDNIDYLASGTFIQRNGYFDADGDRIPPDPLGNQGGLADTNEYNILGKFGFNFDQDRQRLQFFVNHFNIKQDTDFTFAFGDPNQGIKTPAVPGSFNAADPGTTNTLASMHYINRDLLGSHVKLNAYYGDLTARFSKFPGFAQTEIQSQKYGTRLTIDTPLAVRDYDFSLIWGIDFLRDETVQAGIDGPTVVPNMQENALAGFLELELPLSDLGLLRGGFRYEHISVDIDDIVNRGGTLVRGDTLNYGKPLFNASAVFYLTDEIEAFGSFSQSFSVADIGRAIRDANSSITSAGQLESNAQKVNSYEIGLRGGRGPLQASAAGFYSTSNNGTTFNQDLSIVKQPERIWGAEGTLAYRFNSQWNTGGTVTWVAGEVDLNDDDDYEEDLPNTRVPPVKLTGFLEYSPWRWWDNRMQVLYVGDRSPDSTQFGGGEVDDYTIVDLISRFKVGPGYLGVAVKNLLNNDYFPLVSQAGRLPYAFSTGPGRTVRISYALNW</sequence>
<keyword evidence="10" id="KW-0732">Signal</keyword>
<proteinExistence type="inferred from homology"/>
<dbReference type="AlphaFoldDB" id="A0A0E2ZLM4"/>
<keyword evidence="6 8" id="KW-0472">Membrane</keyword>
<dbReference type="Gene3D" id="2.40.170.20">
    <property type="entry name" value="TonB-dependent receptor, beta-barrel domain"/>
    <property type="match status" value="1"/>
</dbReference>
<protein>
    <submittedName>
        <fullName evidence="13">Ligand-gated channel</fullName>
    </submittedName>
</protein>
<comment type="subcellular location">
    <subcellularLocation>
        <location evidence="1 8">Cell outer membrane</location>
        <topology evidence="1 8">Multi-pass membrane protein</topology>
    </subcellularLocation>
</comment>
<dbReference type="OrthoDB" id="8670144at2"/>
<dbReference type="Pfam" id="PF07715">
    <property type="entry name" value="Plug"/>
    <property type="match status" value="1"/>
</dbReference>
<dbReference type="GO" id="GO:0015344">
    <property type="term" value="F:siderophore uptake transmembrane transporter activity"/>
    <property type="evidence" value="ECO:0007669"/>
    <property type="project" value="TreeGrafter"/>
</dbReference>
<comment type="caution">
    <text evidence="13">The sequence shown here is derived from an EMBL/GenBank/DDBJ whole genome shotgun (WGS) entry which is preliminary data.</text>
</comment>
<keyword evidence="7 8" id="KW-0998">Cell outer membrane</keyword>
<evidence type="ECO:0000313" key="14">
    <source>
        <dbReference type="Proteomes" id="UP000028839"/>
    </source>
</evidence>